<dbReference type="GO" id="GO:0009279">
    <property type="term" value="C:cell outer membrane"/>
    <property type="evidence" value="ECO:0007669"/>
    <property type="project" value="UniProtKB-SubCell"/>
</dbReference>
<evidence type="ECO:0000256" key="1">
    <source>
        <dbReference type="ARBA" id="ARBA00004571"/>
    </source>
</evidence>
<dbReference type="SUPFAM" id="SSF56935">
    <property type="entry name" value="Porins"/>
    <property type="match status" value="1"/>
</dbReference>
<feature type="domain" description="TonB-dependent receptor-like beta-barrel" evidence="12">
    <location>
        <begin position="330"/>
        <end position="746"/>
    </location>
</feature>
<dbReference type="PANTHER" id="PTHR30069:SF29">
    <property type="entry name" value="HEMOGLOBIN AND HEMOGLOBIN-HAPTOGLOBIN-BINDING PROTEIN 1-RELATED"/>
    <property type="match status" value="1"/>
</dbReference>
<dbReference type="Gene3D" id="2.40.170.20">
    <property type="entry name" value="TonB-dependent receptor, beta-barrel domain"/>
    <property type="match status" value="1"/>
</dbReference>
<evidence type="ECO:0000256" key="5">
    <source>
        <dbReference type="ARBA" id="ARBA00022729"/>
    </source>
</evidence>
<evidence type="ECO:0000313" key="15">
    <source>
        <dbReference type="Proteomes" id="UP000585050"/>
    </source>
</evidence>
<keyword evidence="6 11" id="KW-0798">TonB box</keyword>
<keyword evidence="5" id="KW-0732">Signal</keyword>
<dbReference type="InterPro" id="IPR000531">
    <property type="entry name" value="Beta-barrel_TonB"/>
</dbReference>
<dbReference type="InterPro" id="IPR039426">
    <property type="entry name" value="TonB-dep_rcpt-like"/>
</dbReference>
<dbReference type="PROSITE" id="PS52016">
    <property type="entry name" value="TONB_DEPENDENT_REC_3"/>
    <property type="match status" value="1"/>
</dbReference>
<evidence type="ECO:0000256" key="11">
    <source>
        <dbReference type="RuleBase" id="RU003357"/>
    </source>
</evidence>
<evidence type="ECO:0000256" key="10">
    <source>
        <dbReference type="PROSITE-ProRule" id="PRU01360"/>
    </source>
</evidence>
<evidence type="ECO:0000256" key="9">
    <source>
        <dbReference type="ARBA" id="ARBA00023237"/>
    </source>
</evidence>
<evidence type="ECO:0000259" key="13">
    <source>
        <dbReference type="Pfam" id="PF07715"/>
    </source>
</evidence>
<reference evidence="14 15" key="1">
    <citation type="submission" date="2020-04" db="EMBL/GenBank/DDBJ databases">
        <title>Flammeovirga sp. SR4, a novel species isolated from seawater.</title>
        <authorList>
            <person name="Wang X."/>
        </authorList>
    </citation>
    <scope>NUCLEOTIDE SEQUENCE [LARGE SCALE GENOMIC DNA]</scope>
    <source>
        <strain evidence="14 15">SR4</strain>
    </source>
</reference>
<evidence type="ECO:0000256" key="4">
    <source>
        <dbReference type="ARBA" id="ARBA00022692"/>
    </source>
</evidence>
<name>A0A7X8SLB7_9BACT</name>
<dbReference type="Pfam" id="PF07715">
    <property type="entry name" value="Plug"/>
    <property type="match status" value="1"/>
</dbReference>
<evidence type="ECO:0000256" key="6">
    <source>
        <dbReference type="ARBA" id="ARBA00023077"/>
    </source>
</evidence>
<accession>A0A7X8SLB7</accession>
<dbReference type="InterPro" id="IPR037066">
    <property type="entry name" value="Plug_dom_sf"/>
</dbReference>
<keyword evidence="8 14" id="KW-0675">Receptor</keyword>
<evidence type="ECO:0000259" key="12">
    <source>
        <dbReference type="Pfam" id="PF00593"/>
    </source>
</evidence>
<keyword evidence="7 10" id="KW-0472">Membrane</keyword>
<comment type="similarity">
    <text evidence="10 11">Belongs to the TonB-dependent receptor family.</text>
</comment>
<dbReference type="Pfam" id="PF00593">
    <property type="entry name" value="TonB_dep_Rec_b-barrel"/>
    <property type="match status" value="1"/>
</dbReference>
<keyword evidence="3 10" id="KW-1134">Transmembrane beta strand</keyword>
<keyword evidence="15" id="KW-1185">Reference proteome</keyword>
<comment type="caution">
    <text evidence="14">The sequence shown here is derived from an EMBL/GenBank/DDBJ whole genome shotgun (WGS) entry which is preliminary data.</text>
</comment>
<dbReference type="Gene3D" id="2.170.130.10">
    <property type="entry name" value="TonB-dependent receptor, plug domain"/>
    <property type="match status" value="1"/>
</dbReference>
<organism evidence="14 15">
    <name type="scientific">Flammeovirga agarivorans</name>
    <dbReference type="NCBI Taxonomy" id="2726742"/>
    <lineage>
        <taxon>Bacteria</taxon>
        <taxon>Pseudomonadati</taxon>
        <taxon>Bacteroidota</taxon>
        <taxon>Cytophagia</taxon>
        <taxon>Cytophagales</taxon>
        <taxon>Flammeovirgaceae</taxon>
        <taxon>Flammeovirga</taxon>
    </lineage>
</organism>
<comment type="subcellular location">
    <subcellularLocation>
        <location evidence="1 10">Cell outer membrane</location>
        <topology evidence="1 10">Multi-pass membrane protein</topology>
    </subcellularLocation>
</comment>
<proteinExistence type="inferred from homology"/>
<keyword evidence="9 10" id="KW-0998">Cell outer membrane</keyword>
<dbReference type="PANTHER" id="PTHR30069">
    <property type="entry name" value="TONB-DEPENDENT OUTER MEMBRANE RECEPTOR"/>
    <property type="match status" value="1"/>
</dbReference>
<dbReference type="InterPro" id="IPR012910">
    <property type="entry name" value="Plug_dom"/>
</dbReference>
<dbReference type="AlphaFoldDB" id="A0A7X8SLB7"/>
<feature type="domain" description="TonB-dependent receptor plug" evidence="13">
    <location>
        <begin position="170"/>
        <end position="275"/>
    </location>
</feature>
<dbReference type="Proteomes" id="UP000585050">
    <property type="component" value="Unassembled WGS sequence"/>
</dbReference>
<dbReference type="InterPro" id="IPR036942">
    <property type="entry name" value="Beta-barrel_TonB_sf"/>
</dbReference>
<dbReference type="EMBL" id="JABAIL010000004">
    <property type="protein sequence ID" value="NLR92232.1"/>
    <property type="molecule type" value="Genomic_DNA"/>
</dbReference>
<dbReference type="RefSeq" id="WP_168882951.1">
    <property type="nucleotide sequence ID" value="NZ_JABAIL010000004.1"/>
</dbReference>
<keyword evidence="2 10" id="KW-0813">Transport</keyword>
<dbReference type="GO" id="GO:0015344">
    <property type="term" value="F:siderophore uptake transmembrane transporter activity"/>
    <property type="evidence" value="ECO:0007669"/>
    <property type="project" value="TreeGrafter"/>
</dbReference>
<dbReference type="GO" id="GO:0044718">
    <property type="term" value="P:siderophore transmembrane transport"/>
    <property type="evidence" value="ECO:0007669"/>
    <property type="project" value="TreeGrafter"/>
</dbReference>
<protein>
    <submittedName>
        <fullName evidence="14">TonB-dependent receptor</fullName>
    </submittedName>
</protein>
<evidence type="ECO:0000313" key="14">
    <source>
        <dbReference type="EMBL" id="NLR92232.1"/>
    </source>
</evidence>
<evidence type="ECO:0000256" key="7">
    <source>
        <dbReference type="ARBA" id="ARBA00023136"/>
    </source>
</evidence>
<sequence length="775" mass="87996">MVFFKRWSRKSYGAFKTLSKEVKICILDIDFQRKAPIVDNTSIHYHRTYDDSLDDDPLLLELIEDIDEEESGNRFFKRSRSPIHSLLTLPLYTIPSLFISQGKHYSNRLQTYIPILFKMKISTTLMTTLFCLLSSFMYAQNSVKDSTEMSEYYLEEVTVNSGRVPQVYSDQARIITFIDAESIQEMPVQSFDQVLGYVAGVDMRSRGPLGVQGDVNIRGGSFDQSLILLNGINMNNPQTGHLNLFLPVDLEAAYAVEVLEGPASRVFGANAFTGAVNVQTKPLDKDNLYAHMMFGDYGLQKYTGRVNLSTEKTRHLVTGSYKKSDGYIDNTDFEDVTFFYHGSYDVKGGTFDLTAGMSDKGFGANSFYTPAYPNQYERNKLYHGSLKFTNNGDIKISPTIYWNRTYDRYELFRDNPAEWYTHHNYHQMDAAGVNVNSIIPSKFGKTSIGFDARYEGIKSNVLGEELNNPIPINGVDNTAYTHGKERFNYSLFLEHNIVLGKFTASAGLMFNYNTQLAESSDGFDVFPGADISYQLSNSVRLFGTVNTAMRIPTYTDLYYAGPTNIGNDSLKEERAVTYEIGSKIDKKGFSGSVSAFRRYGSNIIDWVRTDPNEPWQAQNLTSLTTTGITANAALDFRTLLHEEAFLKNIRMSYIWMTADQSAPDSLASNYVLDQLNHKLTFGLQHGLFIKNLKADWQIVYQDRNGSYTVYDPNGDGYEQAYDPFTTVDLRISYDNKMMYFYAEASNIFDVQYHDIGNIPQPGRWFRAGVRMNLDL</sequence>
<keyword evidence="4 10" id="KW-0812">Transmembrane</keyword>
<evidence type="ECO:0000256" key="2">
    <source>
        <dbReference type="ARBA" id="ARBA00022448"/>
    </source>
</evidence>
<evidence type="ECO:0000256" key="8">
    <source>
        <dbReference type="ARBA" id="ARBA00023170"/>
    </source>
</evidence>
<gene>
    <name evidence="14" type="ORF">HGP29_13475</name>
</gene>
<evidence type="ECO:0000256" key="3">
    <source>
        <dbReference type="ARBA" id="ARBA00022452"/>
    </source>
</evidence>